<organism evidence="1 2">
    <name type="scientific">Methyloglobulus morosus KoM1</name>
    <dbReference type="NCBI Taxonomy" id="1116472"/>
    <lineage>
        <taxon>Bacteria</taxon>
        <taxon>Pseudomonadati</taxon>
        <taxon>Pseudomonadota</taxon>
        <taxon>Gammaproteobacteria</taxon>
        <taxon>Methylococcales</taxon>
        <taxon>Methylococcaceae</taxon>
        <taxon>Methyloglobulus</taxon>
    </lineage>
</organism>
<reference evidence="1 2" key="1">
    <citation type="journal article" date="2013" name="Genome Announc.">
        <title>Draft Genome Sequence of the Methanotrophic Gammaproteobacterium Methyloglobulus morosus DSM 22980 Strain KoM1.</title>
        <authorList>
            <person name="Poehlein A."/>
            <person name="Deutzmann J.S."/>
            <person name="Daniel R."/>
            <person name="Simeonova D.D."/>
        </authorList>
    </citation>
    <scope>NUCLEOTIDE SEQUENCE [LARGE SCALE GENOMIC DNA]</scope>
    <source>
        <strain evidence="1 2">KoM1</strain>
    </source>
</reference>
<dbReference type="eggNOG" id="ENOG5033CFP">
    <property type="taxonomic scope" value="Bacteria"/>
</dbReference>
<comment type="caution">
    <text evidence="1">The sequence shown here is derived from an EMBL/GenBank/DDBJ whole genome shotgun (WGS) entry which is preliminary data.</text>
</comment>
<dbReference type="OrthoDB" id="5567084at2"/>
<accession>V5DPS1</accession>
<name>V5DPS1_9GAMM</name>
<dbReference type="Proteomes" id="UP000017842">
    <property type="component" value="Unassembled WGS sequence"/>
</dbReference>
<dbReference type="AlphaFoldDB" id="V5DPS1"/>
<evidence type="ECO:0000313" key="1">
    <source>
        <dbReference type="EMBL" id="ESS69431.1"/>
    </source>
</evidence>
<protein>
    <submittedName>
        <fullName evidence="1">Uncharacterized protein</fullName>
    </submittedName>
</protein>
<sequence length="197" mass="23001">MKILETEIFDLITEARNKARGYAGFFGWSSDRDIEEWGVVTCLVESLEREGEILFTSLKRRGRPNDPPDCEALNFDWKRVAIEVTELVDEKAIKNYKSGAIHEYANWDKTKFIESLQKLLSRKDSKYPKLKEPPYDGGYIVVVHTDEEMLDRITVEAYLARHKFENIKYVTRAFLLLSYDPSIEMCPYYELKLGITI</sequence>
<dbReference type="RefSeq" id="WP_023496028.1">
    <property type="nucleotide sequence ID" value="NZ_AYLO01000124.1"/>
</dbReference>
<keyword evidence="2" id="KW-1185">Reference proteome</keyword>
<dbReference type="EMBL" id="AYLO01000124">
    <property type="protein sequence ID" value="ESS69431.1"/>
    <property type="molecule type" value="Genomic_DNA"/>
</dbReference>
<evidence type="ECO:0000313" key="2">
    <source>
        <dbReference type="Proteomes" id="UP000017842"/>
    </source>
</evidence>
<proteinExistence type="predicted"/>
<dbReference type="STRING" id="1116472.MGMO_134c00060"/>
<gene>
    <name evidence="1" type="ORF">MGMO_134c00060</name>
</gene>